<evidence type="ECO:0000313" key="3">
    <source>
        <dbReference type="EMBL" id="RBP62715.1"/>
    </source>
</evidence>
<dbReference type="Proteomes" id="UP000253046">
    <property type="component" value="Unassembled WGS sequence"/>
</dbReference>
<evidence type="ECO:0000313" key="4">
    <source>
        <dbReference type="Proteomes" id="UP000253046"/>
    </source>
</evidence>
<dbReference type="Pfam" id="PF20109">
    <property type="entry name" value="Trans_reg_dom"/>
    <property type="match status" value="1"/>
</dbReference>
<accession>A0A366I4L4</accession>
<name>A0A366I4L4_9GAMM</name>
<evidence type="ECO:0000259" key="2">
    <source>
        <dbReference type="Pfam" id="PF20109"/>
    </source>
</evidence>
<feature type="region of interest" description="Disordered" evidence="1">
    <location>
        <begin position="60"/>
        <end position="84"/>
    </location>
</feature>
<dbReference type="OrthoDB" id="8654520at2"/>
<reference evidence="3 4" key="1">
    <citation type="submission" date="2018-06" db="EMBL/GenBank/DDBJ databases">
        <title>Genomic Encyclopedia of Type Strains, Phase IV (KMG-IV): sequencing the most valuable type-strain genomes for metagenomic binning, comparative biology and taxonomic classification.</title>
        <authorList>
            <person name="Goeker M."/>
        </authorList>
    </citation>
    <scope>NUCLEOTIDE SEQUENCE [LARGE SCALE GENOMIC DNA]</scope>
    <source>
        <strain evidence="3 4">DSM 30166</strain>
    </source>
</reference>
<proteinExistence type="predicted"/>
<dbReference type="EMBL" id="QNRY01000015">
    <property type="protein sequence ID" value="RBP62715.1"/>
    <property type="molecule type" value="Genomic_DNA"/>
</dbReference>
<comment type="caution">
    <text evidence="3">The sequence shown here is derived from an EMBL/GenBank/DDBJ whole genome shotgun (WGS) entry which is preliminary data.</text>
</comment>
<organism evidence="3 4">
    <name type="scientific">Brenneria salicis ATCC 15712 = DSM 30166</name>
    <dbReference type="NCBI Taxonomy" id="714314"/>
    <lineage>
        <taxon>Bacteria</taxon>
        <taxon>Pseudomonadati</taxon>
        <taxon>Pseudomonadota</taxon>
        <taxon>Gammaproteobacteria</taxon>
        <taxon>Enterobacterales</taxon>
        <taxon>Pectobacteriaceae</taxon>
        <taxon>Brenneria</taxon>
    </lineage>
</organism>
<evidence type="ECO:0000256" key="1">
    <source>
        <dbReference type="SAM" id="MobiDB-lite"/>
    </source>
</evidence>
<feature type="domain" description="Transcriptional regulator-like" evidence="2">
    <location>
        <begin position="5"/>
        <end position="64"/>
    </location>
</feature>
<protein>
    <recommendedName>
        <fullName evidence="2">Transcriptional regulator-like domain-containing protein</fullName>
    </recommendedName>
</protein>
<gene>
    <name evidence="3" type="ORF">DES54_11552</name>
</gene>
<dbReference type="InterPro" id="IPR045465">
    <property type="entry name" value="Trans_reg_dom"/>
</dbReference>
<sequence>MPSSDWRAPAAYGHARSIPAAGFAWEYLRRDEEYRRDFHRLKQKPRHDTGAQTAFANRWGLRFRGGPGPARRSGHTLLGARASA</sequence>
<dbReference type="RefSeq" id="WP_113866495.1">
    <property type="nucleotide sequence ID" value="NZ_AGJP01000001.1"/>
</dbReference>
<dbReference type="AlphaFoldDB" id="A0A366I4L4"/>
<keyword evidence="4" id="KW-1185">Reference proteome</keyword>